<protein>
    <submittedName>
        <fullName evidence="1">Uncharacterized protein</fullName>
    </submittedName>
</protein>
<dbReference type="EMBL" id="LR031879">
    <property type="protein sequence ID" value="VDD55620.1"/>
    <property type="molecule type" value="Genomic_DNA"/>
</dbReference>
<dbReference type="AlphaFoldDB" id="A0A3P6FTC8"/>
<reference evidence="1" key="1">
    <citation type="submission" date="2018-11" db="EMBL/GenBank/DDBJ databases">
        <authorList>
            <consortium name="Genoscope - CEA"/>
            <person name="William W."/>
        </authorList>
    </citation>
    <scope>NUCLEOTIDE SEQUENCE</scope>
</reference>
<accession>A0A3P6FTC8</accession>
<organism evidence="1">
    <name type="scientific">Brassica oleracea</name>
    <name type="common">Wild cabbage</name>
    <dbReference type="NCBI Taxonomy" id="3712"/>
    <lineage>
        <taxon>Eukaryota</taxon>
        <taxon>Viridiplantae</taxon>
        <taxon>Streptophyta</taxon>
        <taxon>Embryophyta</taxon>
        <taxon>Tracheophyta</taxon>
        <taxon>Spermatophyta</taxon>
        <taxon>Magnoliopsida</taxon>
        <taxon>eudicotyledons</taxon>
        <taxon>Gunneridae</taxon>
        <taxon>Pentapetalae</taxon>
        <taxon>rosids</taxon>
        <taxon>malvids</taxon>
        <taxon>Brassicales</taxon>
        <taxon>Brassicaceae</taxon>
        <taxon>Brassiceae</taxon>
        <taxon>Brassica</taxon>
    </lineage>
</organism>
<sequence>MNLSCDAVIGFLCTWNLQFVLPIDVLELGISPSLS</sequence>
<proteinExistence type="predicted"/>
<name>A0A3P6FTC8_BRAOL</name>
<gene>
    <name evidence="1" type="ORF">BOLC8T48849H</name>
</gene>
<evidence type="ECO:0000313" key="1">
    <source>
        <dbReference type="EMBL" id="VDD55620.1"/>
    </source>
</evidence>